<name>A0A5N7M9S6_9HYPH</name>
<comment type="similarity">
    <text evidence="2">Belongs to the bacterial solute-binding protein 2 family.</text>
</comment>
<dbReference type="EMBL" id="VOSK01000001">
    <property type="protein sequence ID" value="MPR23671.1"/>
    <property type="molecule type" value="Genomic_DNA"/>
</dbReference>
<sequence>MRVGAFVFPATLMLAGTAAHSKDITIAFVTTNQQNPAEVSMTKGFKEEGEKLGAKVLILDARGSVEKMSNAVDDLIAQKVDGIAVIILDSVVAQTWVDKTNEAKIPFTAVAVQVGDPNKRKFKEVYPGLSALVGQDYISSGQRLGETAATMLPTDRTAKIGIVEGMPGYALVNQLSAGFKASLDAAGSKYKIVMSQPTDWTPAKGEAVCQNALVADPDIDLFFSHAEDMAIGCAKAIRDAGSKAKLFTAAGGSKLGIPLVKSGEITVSMCETWINVGQLGAKSLYEAATDPKTPKARLVEYKPPLITKDNANTCPPQW</sequence>
<accession>A0A5N7M9S6</accession>
<dbReference type="PANTHER" id="PTHR46847:SF1">
    <property type="entry name" value="D-ALLOSE-BINDING PERIPLASMIC PROTEIN-RELATED"/>
    <property type="match status" value="1"/>
</dbReference>
<dbReference type="InterPro" id="IPR025997">
    <property type="entry name" value="SBP_2_dom"/>
</dbReference>
<proteinExistence type="inferred from homology"/>
<evidence type="ECO:0000259" key="5">
    <source>
        <dbReference type="Pfam" id="PF13407"/>
    </source>
</evidence>
<organism evidence="6 7">
    <name type="scientific">Microvirga tunisiensis</name>
    <dbReference type="NCBI Taxonomy" id="2108360"/>
    <lineage>
        <taxon>Bacteria</taxon>
        <taxon>Pseudomonadati</taxon>
        <taxon>Pseudomonadota</taxon>
        <taxon>Alphaproteobacteria</taxon>
        <taxon>Hyphomicrobiales</taxon>
        <taxon>Methylobacteriaceae</taxon>
        <taxon>Microvirga</taxon>
    </lineage>
</organism>
<dbReference type="GO" id="GO:0030246">
    <property type="term" value="F:carbohydrate binding"/>
    <property type="evidence" value="ECO:0007669"/>
    <property type="project" value="UniProtKB-ARBA"/>
</dbReference>
<reference evidence="6 7" key="1">
    <citation type="journal article" date="2019" name="Syst. Appl. Microbiol.">
        <title>Microvirga tunisiensis sp. nov., a root nodule symbiotic bacterium isolated from Lupinus micranthus and L. luteus grown in Northern Tunisia.</title>
        <authorList>
            <person name="Msaddak A."/>
            <person name="Rejili M."/>
            <person name="Duran D."/>
            <person name="Mars M."/>
            <person name="Palacios J.M."/>
            <person name="Ruiz-Argueso T."/>
            <person name="Rey L."/>
            <person name="Imperial J."/>
        </authorList>
    </citation>
    <scope>NUCLEOTIDE SEQUENCE [LARGE SCALE GENOMIC DNA]</scope>
    <source>
        <strain evidence="6 7">Lmie10</strain>
    </source>
</reference>
<evidence type="ECO:0000256" key="1">
    <source>
        <dbReference type="ARBA" id="ARBA00004196"/>
    </source>
</evidence>
<dbReference type="Pfam" id="PF13407">
    <property type="entry name" value="Peripla_BP_4"/>
    <property type="match status" value="1"/>
</dbReference>
<dbReference type="CDD" id="cd01536">
    <property type="entry name" value="PBP1_ABC_sugar_binding-like"/>
    <property type="match status" value="1"/>
</dbReference>
<evidence type="ECO:0000256" key="3">
    <source>
        <dbReference type="ARBA" id="ARBA00022729"/>
    </source>
</evidence>
<keyword evidence="3 4" id="KW-0732">Signal</keyword>
<dbReference type="OrthoDB" id="7546817at2"/>
<feature type="domain" description="Periplasmic binding protein" evidence="5">
    <location>
        <begin position="26"/>
        <end position="289"/>
    </location>
</feature>
<comment type="caution">
    <text evidence="6">The sequence shown here is derived from an EMBL/GenBank/DDBJ whole genome shotgun (WGS) entry which is preliminary data.</text>
</comment>
<feature type="chain" id="PRO_5030135221" evidence="4">
    <location>
        <begin position="22"/>
        <end position="318"/>
    </location>
</feature>
<dbReference type="PANTHER" id="PTHR46847">
    <property type="entry name" value="D-ALLOSE-BINDING PERIPLASMIC PROTEIN-RELATED"/>
    <property type="match status" value="1"/>
</dbReference>
<dbReference type="SUPFAM" id="SSF53822">
    <property type="entry name" value="Periplasmic binding protein-like I"/>
    <property type="match status" value="1"/>
</dbReference>
<gene>
    <name evidence="6" type="ORF">FS320_00135</name>
</gene>
<comment type="subcellular location">
    <subcellularLocation>
        <location evidence="1">Cell envelope</location>
    </subcellularLocation>
</comment>
<evidence type="ECO:0000313" key="6">
    <source>
        <dbReference type="EMBL" id="MPR23671.1"/>
    </source>
</evidence>
<dbReference type="InterPro" id="IPR028082">
    <property type="entry name" value="Peripla_BP_I"/>
</dbReference>
<evidence type="ECO:0000256" key="4">
    <source>
        <dbReference type="SAM" id="SignalP"/>
    </source>
</evidence>
<feature type="signal peptide" evidence="4">
    <location>
        <begin position="1"/>
        <end position="21"/>
    </location>
</feature>
<dbReference type="GO" id="GO:0030313">
    <property type="term" value="C:cell envelope"/>
    <property type="evidence" value="ECO:0007669"/>
    <property type="project" value="UniProtKB-SubCell"/>
</dbReference>
<protein>
    <submittedName>
        <fullName evidence="6">Sugar ABC transporter substrate-binding protein</fullName>
    </submittedName>
</protein>
<dbReference type="Gene3D" id="3.40.50.2300">
    <property type="match status" value="2"/>
</dbReference>
<keyword evidence="7" id="KW-1185">Reference proteome</keyword>
<evidence type="ECO:0000256" key="2">
    <source>
        <dbReference type="ARBA" id="ARBA00007639"/>
    </source>
</evidence>
<dbReference type="AlphaFoldDB" id="A0A5N7M9S6"/>
<dbReference type="Proteomes" id="UP000403266">
    <property type="component" value="Unassembled WGS sequence"/>
</dbReference>
<evidence type="ECO:0000313" key="7">
    <source>
        <dbReference type="Proteomes" id="UP000403266"/>
    </source>
</evidence>